<feature type="compositionally biased region" description="Low complexity" evidence="12">
    <location>
        <begin position="1635"/>
        <end position="1653"/>
    </location>
</feature>
<feature type="compositionally biased region" description="Low complexity" evidence="12">
    <location>
        <begin position="644"/>
        <end position="664"/>
    </location>
</feature>
<evidence type="ECO:0000256" key="9">
    <source>
        <dbReference type="ARBA" id="ARBA00047840"/>
    </source>
</evidence>
<dbReference type="PANTHER" id="PTHR23358">
    <property type="entry name" value="METHYLCYTOSINE DIOXYGENASE TET"/>
    <property type="match status" value="1"/>
</dbReference>
<comment type="catalytic activity">
    <reaction evidence="11">
        <text>a 5-methyl-2'-deoxycytidine in DNA + 2-oxoglutarate + O2 = a 5-hydroxymethyl-2'-deoxycytidine in DNA + succinate + CO2</text>
        <dbReference type="Rhea" id="RHEA:52636"/>
        <dbReference type="Rhea" id="RHEA-COMP:11370"/>
        <dbReference type="Rhea" id="RHEA-COMP:13315"/>
        <dbReference type="ChEBI" id="CHEBI:15379"/>
        <dbReference type="ChEBI" id="CHEBI:16526"/>
        <dbReference type="ChEBI" id="CHEBI:16810"/>
        <dbReference type="ChEBI" id="CHEBI:30031"/>
        <dbReference type="ChEBI" id="CHEBI:85454"/>
        <dbReference type="ChEBI" id="CHEBI:136731"/>
        <dbReference type="EC" id="1.14.11.80"/>
    </reaction>
</comment>
<feature type="compositionally biased region" description="Low complexity" evidence="12">
    <location>
        <begin position="232"/>
        <end position="250"/>
    </location>
</feature>
<evidence type="ECO:0000256" key="8">
    <source>
        <dbReference type="ARBA" id="ARBA00023004"/>
    </source>
</evidence>
<feature type="compositionally biased region" description="Polar residues" evidence="12">
    <location>
        <begin position="1479"/>
        <end position="1495"/>
    </location>
</feature>
<comment type="catalytic activity">
    <reaction evidence="10 11">
        <text>a 5-hydroxymethyl-2'-deoxycytidine in DNA + 2-oxoglutarate + O2 = a 5-formyl-2'-deoxycytidine in DNA + succinate + CO2 + H2O</text>
        <dbReference type="Rhea" id="RHEA:53828"/>
        <dbReference type="Rhea" id="RHEA-COMP:13315"/>
        <dbReference type="Rhea" id="RHEA-COMP:13656"/>
        <dbReference type="ChEBI" id="CHEBI:15377"/>
        <dbReference type="ChEBI" id="CHEBI:15379"/>
        <dbReference type="ChEBI" id="CHEBI:16526"/>
        <dbReference type="ChEBI" id="CHEBI:16810"/>
        <dbReference type="ChEBI" id="CHEBI:30031"/>
        <dbReference type="ChEBI" id="CHEBI:136731"/>
        <dbReference type="ChEBI" id="CHEBI:137731"/>
        <dbReference type="EC" id="1.14.11.80"/>
    </reaction>
</comment>
<reference evidence="14" key="1">
    <citation type="journal article" date="2023" name="IScience">
        <title>Live-bearing cockroach genome reveals convergent evolutionary mechanisms linked to viviparity in insects and beyond.</title>
        <authorList>
            <person name="Fouks B."/>
            <person name="Harrison M.C."/>
            <person name="Mikhailova A.A."/>
            <person name="Marchal E."/>
            <person name="English S."/>
            <person name="Carruthers M."/>
            <person name="Jennings E.C."/>
            <person name="Chiamaka E.L."/>
            <person name="Frigard R.A."/>
            <person name="Pippel M."/>
            <person name="Attardo G.M."/>
            <person name="Benoit J.B."/>
            <person name="Bornberg-Bauer E."/>
            <person name="Tobe S.S."/>
        </authorList>
    </citation>
    <scope>NUCLEOTIDE SEQUENCE</scope>
    <source>
        <strain evidence="14">Stay&amp;Tobe</strain>
    </source>
</reference>
<feature type="region of interest" description="Disordered" evidence="12">
    <location>
        <begin position="279"/>
        <end position="299"/>
    </location>
</feature>
<feature type="compositionally biased region" description="Polar residues" evidence="12">
    <location>
        <begin position="127"/>
        <end position="143"/>
    </location>
</feature>
<feature type="compositionally biased region" description="Polar residues" evidence="12">
    <location>
        <begin position="1607"/>
        <end position="1634"/>
    </location>
</feature>
<feature type="compositionally biased region" description="Polar residues" evidence="12">
    <location>
        <begin position="251"/>
        <end position="260"/>
    </location>
</feature>
<dbReference type="InterPro" id="IPR040175">
    <property type="entry name" value="TET1/2/3"/>
</dbReference>
<feature type="domain" description="Methylcytosine dioxygenase TET1-3 oxygenase" evidence="13">
    <location>
        <begin position="920"/>
        <end position="1828"/>
    </location>
</feature>
<feature type="region of interest" description="Disordered" evidence="12">
    <location>
        <begin position="1195"/>
        <end position="1215"/>
    </location>
</feature>
<feature type="region of interest" description="Disordered" evidence="12">
    <location>
        <begin position="735"/>
        <end position="766"/>
    </location>
</feature>
<feature type="compositionally biased region" description="Polar residues" evidence="12">
    <location>
        <begin position="665"/>
        <end position="674"/>
    </location>
</feature>
<proteinExistence type="inferred from homology"/>
<keyword evidence="7 11" id="KW-0560">Oxidoreductase</keyword>
<feature type="compositionally biased region" description="Polar residues" evidence="12">
    <location>
        <begin position="472"/>
        <end position="507"/>
    </location>
</feature>
<feature type="region of interest" description="Disordered" evidence="12">
    <location>
        <begin position="639"/>
        <end position="674"/>
    </location>
</feature>
<keyword evidence="8 11" id="KW-0408">Iron</keyword>
<feature type="region of interest" description="Disordered" evidence="12">
    <location>
        <begin position="1273"/>
        <end position="1653"/>
    </location>
</feature>
<feature type="compositionally biased region" description="Polar residues" evidence="12">
    <location>
        <begin position="151"/>
        <end position="161"/>
    </location>
</feature>
<feature type="compositionally biased region" description="Polar residues" evidence="12">
    <location>
        <begin position="91"/>
        <end position="107"/>
    </location>
</feature>
<feature type="compositionally biased region" description="Low complexity" evidence="12">
    <location>
        <begin position="1340"/>
        <end position="1356"/>
    </location>
</feature>
<feature type="compositionally biased region" description="Low complexity" evidence="12">
    <location>
        <begin position="1459"/>
        <end position="1472"/>
    </location>
</feature>
<dbReference type="PANTHER" id="PTHR23358:SF6">
    <property type="entry name" value="METHYLCYTOSINE DIOXYGENASE TET"/>
    <property type="match status" value="1"/>
</dbReference>
<dbReference type="Proteomes" id="UP001233999">
    <property type="component" value="Unassembled WGS sequence"/>
</dbReference>
<feature type="compositionally biased region" description="Polar residues" evidence="12">
    <location>
        <begin position="193"/>
        <end position="223"/>
    </location>
</feature>
<evidence type="ECO:0000259" key="13">
    <source>
        <dbReference type="SMART" id="SM01333"/>
    </source>
</evidence>
<comment type="caution">
    <text evidence="14">The sequence shown here is derived from an EMBL/GenBank/DDBJ whole genome shotgun (WGS) entry which is preliminary data.</text>
</comment>
<dbReference type="InterPro" id="IPR046942">
    <property type="entry name" value="TET_oxygenase"/>
</dbReference>
<evidence type="ECO:0000256" key="6">
    <source>
        <dbReference type="ARBA" id="ARBA00022964"/>
    </source>
</evidence>
<feature type="compositionally biased region" description="Low complexity" evidence="12">
    <location>
        <begin position="1203"/>
        <end position="1214"/>
    </location>
</feature>
<comment type="cofactor">
    <cofactor evidence="11">
        <name>Fe(2+)</name>
        <dbReference type="ChEBI" id="CHEBI:29033"/>
    </cofactor>
    <text evidence="11">Binds 1 Fe(2+) ion per subunit.</text>
</comment>
<feature type="non-terminal residue" evidence="14">
    <location>
        <position position="1"/>
    </location>
</feature>
<evidence type="ECO:0000256" key="5">
    <source>
        <dbReference type="ARBA" id="ARBA00022833"/>
    </source>
</evidence>
<evidence type="ECO:0000256" key="10">
    <source>
        <dbReference type="ARBA" id="ARBA00049431"/>
    </source>
</evidence>
<protein>
    <recommendedName>
        <fullName evidence="11">Methylcytosine dioxygenase TET</fullName>
        <ecNumber evidence="11">1.14.11.80</ecNumber>
    </recommendedName>
</protein>
<dbReference type="GO" id="GO:0070579">
    <property type="term" value="F:DNA 5-methylcytosine dioxygenase activity"/>
    <property type="evidence" value="ECO:0007669"/>
    <property type="project" value="UniProtKB-UniRule"/>
</dbReference>
<feature type="region of interest" description="Disordered" evidence="12">
    <location>
        <begin position="341"/>
        <end position="382"/>
    </location>
</feature>
<dbReference type="EC" id="1.14.11.80" evidence="11"/>
<feature type="compositionally biased region" description="Low complexity" evidence="12">
    <location>
        <begin position="365"/>
        <end position="378"/>
    </location>
</feature>
<feature type="region of interest" description="Disordered" evidence="12">
    <location>
        <begin position="472"/>
        <end position="509"/>
    </location>
</feature>
<evidence type="ECO:0000256" key="7">
    <source>
        <dbReference type="ARBA" id="ARBA00023002"/>
    </source>
</evidence>
<dbReference type="EMBL" id="JASPKZ010007833">
    <property type="protein sequence ID" value="KAJ9581953.1"/>
    <property type="molecule type" value="Genomic_DNA"/>
</dbReference>
<comment type="similarity">
    <text evidence="2 11">Belongs to the TET family.</text>
</comment>
<keyword evidence="6 11" id="KW-0223">Dioxygenase</keyword>
<evidence type="ECO:0000313" key="15">
    <source>
        <dbReference type="Proteomes" id="UP001233999"/>
    </source>
</evidence>
<feature type="compositionally biased region" description="Low complexity" evidence="12">
    <location>
        <begin position="1567"/>
        <end position="1581"/>
    </location>
</feature>
<feature type="compositionally biased region" description="Pro residues" evidence="12">
    <location>
        <begin position="1428"/>
        <end position="1437"/>
    </location>
</feature>
<sequence>MPFYGANTGPLPPQPGGMVDPAGGFAPPLRDRFPNSVWHPASGTDPNSVGTWAPQGQFMQQIPPQLDDLRYHHHPQYPSSAPYHQPPSAPGTVNMNTSNVNGLPSSHNGTSSGAVNGVNGGAVHRTSGMNGQYMDTSPSGQYSDQREYVNGGNTYNPSQDVTMAPPPSTTPTSRSSSVHMETSSDASAIPNVVLNNGTKTSTSAYNNPNPSITSTANPNSTGHPNALPGYLPHPQIQHQQLQQQSLHNSSRYSGQENSMGDTMWNVPVSSSDGRMVWTEENKSETSTSMYREDDRTMQNGMPNEAYERVNLNSRLKTMILNKQQQQQMNHQMQQYNQQVSGHHGSAQSDANAAHQIMSPGDQQRSQPQYMSSSGMMSQGTETRTSMDRMIPSNQTMERMMVNFLAQGHHPRNQSSIMTSEGGGFPWDWNNSSASDVMDGNSISAMENFIKYAANEDRSGILNKSLGVATSNNPVKQYIPNNTSPANLQKSNRQTNNKQVSVSSNNDKSFQKRMGIGQGNRNDFQNSYGPIRQDVDADEKKAKGMTKTAGCQYQPDFNPNVAQMKNEGRKMVPISVANNNYFNQQGYDPSTTNIKTENRKPVANNVNTNTSSGFHYQMYERVGPRNDVRTTIANNVYPCQNYEQNNNDNSNNNRNNNNNKNNSSSGCNEGRSSTPVEKVIEPMKVKQEHPAYLFAGDGGPIPIDKIKGSWCCRQGGTETPTPEHLRDGCCQGFQTADEQDTKEPWSPQQPEPNPGETSPNTPKGFGGMTAKEFQDHLERLKNNVRAEVPDCNCFPPDKCPPEPGSYYTHLGAASSLEGKTTQGCPLAKWQLGRASLEEKILCIVKHRQGHKCPTSWIVVVMVAWEGVPSHEADRVYNLLTHKLNRYGLPTTRRCATNEPRTCACQGLDPDTCGASFSFGCSWSMYYNGCKYARSKTVRKFRLSVRSEEQEVEERMHVLATLLSPLYQSLAPEAFKNQTQFEREASECRLGFKPGRPFSGVTACIDFCAHSHRDLHNMNNGCTVSSKILLILLLLFTQVVSLTKHRTLSKPDDEQLHVLPLYVMDDTDEFGSKEGQEAKVKSGAVETLTKFPCEVRVRAVPLQPCRRHGKKRKEDEPDAVIGRKDPTTVHRNPCPVGPSAMGGMDHRGTPMSLDMASMLEGMEAAQLQSSQLCCLTMLDSPVSMYQGWGYHHPQGADSRSSDVYGSPGASGASSAWGHHRNQTHAWMAAEAQRKQNWLNSAAAATAVSGNLASGNLSGWGSSDYGAFGGGSAGLSNDREGRVDPDSTTNHGLVANSVGGSSTLNPQQSPVNRSYNNFSINSPTTQLNGQSQASTPSSPFVFQQSTSPWQASQQQQNSSNDLFSESGNSQASVSRGETVNWQASSSRPSSGLQNNLNVEHSKSSTKLRSPMSAGNDCGNASGKLDRSPYPSHLPPSPFSSPQPHQTASSPQQSSLPPPSPSNPSNSSSTQQPSQQHAVTGDVSMTQPHTPQESNSHSVKTPERSVSVPLPLTPTEHSTSSSCSGSSRGGWVTPDRPQSSWDYNPLTPAPPPPSSPTQASPFRIPKGRPPSRSSTLHSNNNSNSSFLKPYPPGENSASKSSSMENHHHQASDQGAKSHNSNEARPMNSNKPNGNQAIKSNMYMNNSNSSDADDSAGSYSVFPEGKTYPSRSAPHMNVNYPYQTMEFNPQFYGNQTAKHEAAARSACYHSTPYGYQGMSGMGQFHAQYPGPSSQYPGQFHHHRWDPRWDLYGPPPFFPVVPEPPRSEPIGEVTDYIDNEECFKDSQMGGVAIALGHGSVLFECAKHELHSTTALRRPNRLHPTRISLVFYQHRNLNRAKHGWDEWEEKMRLRKLGITTSASNTGNSSSAAEQTMNVREPGGPYCSLPSALLQACSEDHRQYSSQCWSIQKNTGIMKFAGSRQYSSQG</sequence>
<feature type="compositionally biased region" description="Polar residues" evidence="12">
    <location>
        <begin position="1357"/>
        <end position="1395"/>
    </location>
</feature>
<feature type="compositionally biased region" description="Low complexity" evidence="12">
    <location>
        <begin position="1438"/>
        <end position="1451"/>
    </location>
</feature>
<keyword evidence="15" id="KW-1185">Reference proteome</keyword>
<dbReference type="GO" id="GO:0040029">
    <property type="term" value="P:epigenetic regulation of gene expression"/>
    <property type="evidence" value="ECO:0007669"/>
    <property type="project" value="InterPro"/>
</dbReference>
<dbReference type="InterPro" id="IPR024779">
    <property type="entry name" value="2OGFeDO_JBP1/TET_oxygenase_dom"/>
</dbReference>
<comment type="cofactor">
    <cofactor evidence="11">
        <name>Zn(2+)</name>
        <dbReference type="ChEBI" id="CHEBI:29105"/>
    </cofactor>
    <text evidence="11">The zinc ions have a structural role.</text>
</comment>
<feature type="compositionally biased region" description="Low complexity" evidence="12">
    <location>
        <begin position="1514"/>
        <end position="1526"/>
    </location>
</feature>
<gene>
    <name evidence="14" type="ORF">L9F63_003706</name>
</gene>
<comment type="function">
    <text evidence="11">Dioxygenase that catalyzes the conversion of the modified genomic base 5-methylcytosine (5mC) into 5-hydroxymethylcytosine (5hmC) and plays a key role in epigenetic chromatin reprogramming during embryonic development.</text>
</comment>
<feature type="compositionally biased region" description="Low complexity" evidence="12">
    <location>
        <begin position="108"/>
        <end position="123"/>
    </location>
</feature>
<keyword evidence="5 11" id="KW-0862">Zinc</keyword>
<evidence type="ECO:0000256" key="11">
    <source>
        <dbReference type="RuleBase" id="RU367064"/>
    </source>
</evidence>
<evidence type="ECO:0000256" key="12">
    <source>
        <dbReference type="SAM" id="MobiDB-lite"/>
    </source>
</evidence>
<dbReference type="SMART" id="SM01333">
    <property type="entry name" value="Tet_JBP"/>
    <property type="match status" value="1"/>
</dbReference>
<keyword evidence="4 11" id="KW-0479">Metal-binding</keyword>
<evidence type="ECO:0000256" key="2">
    <source>
        <dbReference type="ARBA" id="ARBA00007502"/>
    </source>
</evidence>
<feature type="region of interest" description="Disordered" evidence="12">
    <location>
        <begin position="69"/>
        <end position="260"/>
    </location>
</feature>
<dbReference type="Pfam" id="PF12851">
    <property type="entry name" value="Tet_JBP"/>
    <property type="match status" value="1"/>
</dbReference>
<comment type="subcellular location">
    <subcellularLocation>
        <location evidence="1">Chromosome</location>
    </subcellularLocation>
</comment>
<evidence type="ECO:0000256" key="4">
    <source>
        <dbReference type="ARBA" id="ARBA00022723"/>
    </source>
</evidence>
<feature type="region of interest" description="Disordered" evidence="12">
    <location>
        <begin position="1104"/>
        <end position="1143"/>
    </location>
</feature>
<evidence type="ECO:0000313" key="14">
    <source>
        <dbReference type="EMBL" id="KAJ9581953.1"/>
    </source>
</evidence>
<evidence type="ECO:0000256" key="3">
    <source>
        <dbReference type="ARBA" id="ARBA00022454"/>
    </source>
</evidence>
<evidence type="ECO:0000256" key="1">
    <source>
        <dbReference type="ARBA" id="ARBA00004286"/>
    </source>
</evidence>
<feature type="compositionally biased region" description="Polar residues" evidence="12">
    <location>
        <begin position="1295"/>
        <end position="1339"/>
    </location>
</feature>
<dbReference type="GO" id="GO:0008270">
    <property type="term" value="F:zinc ion binding"/>
    <property type="evidence" value="ECO:0007669"/>
    <property type="project" value="UniProtKB-UniRule"/>
</dbReference>
<keyword evidence="3" id="KW-0158">Chromosome</keyword>
<accession>A0AAD8E9D1</accession>
<dbReference type="GO" id="GO:0005634">
    <property type="term" value="C:nucleus"/>
    <property type="evidence" value="ECO:0007669"/>
    <property type="project" value="UniProtKB-UniRule"/>
</dbReference>
<organism evidence="14 15">
    <name type="scientific">Diploptera punctata</name>
    <name type="common">Pacific beetle cockroach</name>
    <dbReference type="NCBI Taxonomy" id="6984"/>
    <lineage>
        <taxon>Eukaryota</taxon>
        <taxon>Metazoa</taxon>
        <taxon>Ecdysozoa</taxon>
        <taxon>Arthropoda</taxon>
        <taxon>Hexapoda</taxon>
        <taxon>Insecta</taxon>
        <taxon>Pterygota</taxon>
        <taxon>Neoptera</taxon>
        <taxon>Polyneoptera</taxon>
        <taxon>Dictyoptera</taxon>
        <taxon>Blattodea</taxon>
        <taxon>Blaberoidea</taxon>
        <taxon>Blaberidae</taxon>
        <taxon>Diplopterinae</taxon>
        <taxon>Diploptera</taxon>
    </lineage>
</organism>
<dbReference type="GO" id="GO:0005694">
    <property type="term" value="C:chromosome"/>
    <property type="evidence" value="ECO:0007669"/>
    <property type="project" value="UniProtKB-SubCell"/>
</dbReference>
<dbReference type="GO" id="GO:0045944">
    <property type="term" value="P:positive regulation of transcription by RNA polymerase II"/>
    <property type="evidence" value="ECO:0007669"/>
    <property type="project" value="TreeGrafter"/>
</dbReference>
<dbReference type="GO" id="GO:0141166">
    <property type="term" value="P:chromosomal 5-methylcytosine DNA demethylation pathway"/>
    <property type="evidence" value="ECO:0007669"/>
    <property type="project" value="UniProtKB-UniRule"/>
</dbReference>
<feature type="region of interest" description="Disordered" evidence="12">
    <location>
        <begin position="1"/>
        <end position="23"/>
    </location>
</feature>
<name>A0AAD8E9D1_DIPPU</name>
<comment type="catalytic activity">
    <reaction evidence="9 11">
        <text>a 5-formyl-2'-deoxycytidine in DNA + 2-oxoglutarate + O2 = a 5-carboxyl-2'-deoxycytidine in DNA + succinate + CO2 + H(+)</text>
        <dbReference type="Rhea" id="RHEA:53832"/>
        <dbReference type="Rhea" id="RHEA-COMP:13656"/>
        <dbReference type="Rhea" id="RHEA-COMP:13657"/>
        <dbReference type="ChEBI" id="CHEBI:15378"/>
        <dbReference type="ChEBI" id="CHEBI:15379"/>
        <dbReference type="ChEBI" id="CHEBI:16526"/>
        <dbReference type="ChEBI" id="CHEBI:16810"/>
        <dbReference type="ChEBI" id="CHEBI:30031"/>
        <dbReference type="ChEBI" id="CHEBI:137731"/>
        <dbReference type="ChEBI" id="CHEBI:137732"/>
        <dbReference type="EC" id="1.14.11.80"/>
    </reaction>
</comment>
<reference evidence="14" key="2">
    <citation type="submission" date="2023-05" db="EMBL/GenBank/DDBJ databases">
        <authorList>
            <person name="Fouks B."/>
        </authorList>
    </citation>
    <scope>NUCLEOTIDE SEQUENCE</scope>
    <source>
        <strain evidence="14">Stay&amp;Tobe</strain>
        <tissue evidence="14">Testes</tissue>
    </source>
</reference>